<comment type="caution">
    <text evidence="1">The sequence shown here is derived from an EMBL/GenBank/DDBJ whole genome shotgun (WGS) entry which is preliminary data.</text>
</comment>
<protein>
    <submittedName>
        <fullName evidence="1">IS630 family transposase</fullName>
    </submittedName>
</protein>
<dbReference type="EMBL" id="VBOY01000141">
    <property type="protein sequence ID" value="TMQ62383.1"/>
    <property type="molecule type" value="Genomic_DNA"/>
</dbReference>
<accession>A0A538TFI2</accession>
<dbReference type="AlphaFoldDB" id="A0A538TFI2"/>
<reference evidence="1 2" key="1">
    <citation type="journal article" date="2019" name="Nat. Microbiol.">
        <title>Mediterranean grassland soil C-N compound turnover is dependent on rainfall and depth, and is mediated by genomically divergent microorganisms.</title>
        <authorList>
            <person name="Diamond S."/>
            <person name="Andeer P.F."/>
            <person name="Li Z."/>
            <person name="Crits-Christoph A."/>
            <person name="Burstein D."/>
            <person name="Anantharaman K."/>
            <person name="Lane K.R."/>
            <person name="Thomas B.C."/>
            <person name="Pan C."/>
            <person name="Northen T.R."/>
            <person name="Banfield J.F."/>
        </authorList>
    </citation>
    <scope>NUCLEOTIDE SEQUENCE [LARGE SCALE GENOMIC DNA]</scope>
    <source>
        <strain evidence="1">WS_8</strain>
    </source>
</reference>
<evidence type="ECO:0000313" key="2">
    <source>
        <dbReference type="Proteomes" id="UP000316609"/>
    </source>
</evidence>
<name>A0A538TFI2_UNCEI</name>
<dbReference type="Proteomes" id="UP000316609">
    <property type="component" value="Unassembled WGS sequence"/>
</dbReference>
<proteinExistence type="predicted"/>
<evidence type="ECO:0000313" key="1">
    <source>
        <dbReference type="EMBL" id="TMQ62383.1"/>
    </source>
</evidence>
<gene>
    <name evidence="1" type="ORF">E6K78_11870</name>
</gene>
<organism evidence="1 2">
    <name type="scientific">Eiseniibacteriota bacterium</name>
    <dbReference type="NCBI Taxonomy" id="2212470"/>
    <lineage>
        <taxon>Bacteria</taxon>
        <taxon>Candidatus Eiseniibacteriota</taxon>
    </lineage>
</organism>
<sequence>PRCVARLQRRWPRLIVVHTPVHASWLNQIEIYFSVVQRKVLTPNDFASLSSLKHRLLRFENHYEQVAKPFEWKFTRRDLEQLIAKLHDGDTRLAAA</sequence>
<feature type="non-terminal residue" evidence="1">
    <location>
        <position position="1"/>
    </location>
</feature>